<proteinExistence type="predicted"/>
<sequence length="332" mass="38172">MVKILLNSSYKVRQKSEKTKLSDNCQGMYDDAYQYQNIFGPLVKLEADYDKKLKESQTQDNIVVRWDVGLNKKRIAFFHLPKANDEMKLMHGDELRLRYQENYTSHGLLSDHSDEVAIELKSNAGVPTECTHNFVVDFVWKSTSFDRMQAGLKTFAVDETSVWGYIYHKLLGHEVEDVVIKCQLPKEVQCTKFGRVKSLTSICCQDCSPETTQLDSGTTRNRKDCHFSHHSVSSGQTEPRTSLSLFEKQPKKYRLVEADRSYAQPTKIDFKLQTDIPSKLPKFVQDLVKEMSSIKMMEAAINKEGFNYNLMPFGRLKKETLIEARKVLAEIG</sequence>
<accession>A0A8S3RLT5</accession>
<dbReference type="PROSITE" id="PS51060">
    <property type="entry name" value="PARP_ALPHA_HD"/>
    <property type="match status" value="1"/>
</dbReference>
<dbReference type="Gene3D" id="2.40.30.230">
    <property type="match status" value="1"/>
</dbReference>
<dbReference type="Pfam" id="PF18141">
    <property type="entry name" value="UPF1_1B_dom"/>
    <property type="match status" value="1"/>
</dbReference>
<dbReference type="Gene3D" id="1.20.142.10">
    <property type="entry name" value="Poly(ADP-ribose) polymerase, regulatory domain"/>
    <property type="match status" value="1"/>
</dbReference>
<reference evidence="5" key="1">
    <citation type="submission" date="2021-03" db="EMBL/GenBank/DDBJ databases">
        <authorList>
            <person name="Bekaert M."/>
        </authorList>
    </citation>
    <scope>NUCLEOTIDE SEQUENCE</scope>
</reference>
<dbReference type="PANTHER" id="PTHR10459">
    <property type="entry name" value="DNA LIGASE"/>
    <property type="match status" value="1"/>
</dbReference>
<dbReference type="InterPro" id="IPR040812">
    <property type="entry name" value="UPF1_1B_dom"/>
</dbReference>
<dbReference type="InterPro" id="IPR036616">
    <property type="entry name" value="Poly(ADP-ribose)pol_reg_dom_sf"/>
</dbReference>
<evidence type="ECO:0000313" key="6">
    <source>
        <dbReference type="Proteomes" id="UP000683360"/>
    </source>
</evidence>
<evidence type="ECO:0000256" key="2">
    <source>
        <dbReference type="ARBA" id="ARBA00022679"/>
    </source>
</evidence>
<gene>
    <name evidence="5" type="ORF">MEDL_24195</name>
</gene>
<keyword evidence="5" id="KW-0378">Hydrolase</keyword>
<protein>
    <submittedName>
        <fullName evidence="5">Regulator of nonsense transcripts 1,ATP-dependent helicase upf1,Regulator of nonsense transcripts 1,ATP-dependent helicase NAM7,Regulator of nonsense transcripts 1 homolog</fullName>
    </submittedName>
</protein>
<dbReference type="EMBL" id="CAJPWZ010001220">
    <property type="protein sequence ID" value="CAG2210101.1"/>
    <property type="molecule type" value="Genomic_DNA"/>
</dbReference>
<dbReference type="Pfam" id="PF02877">
    <property type="entry name" value="PARP_reg"/>
    <property type="match status" value="1"/>
</dbReference>
<dbReference type="PANTHER" id="PTHR10459:SF108">
    <property type="entry name" value="POLY [ADP-RIBOSE] POLYMERASE"/>
    <property type="match status" value="1"/>
</dbReference>
<dbReference type="OrthoDB" id="6513042at2759"/>
<keyword evidence="1" id="KW-0328">Glycosyltransferase</keyword>
<name>A0A8S3RLT5_MYTED</name>
<dbReference type="GO" id="GO:0003950">
    <property type="term" value="F:NAD+ poly-ADP-ribosyltransferase activity"/>
    <property type="evidence" value="ECO:0007669"/>
    <property type="project" value="InterPro"/>
</dbReference>
<dbReference type="InterPro" id="IPR050800">
    <property type="entry name" value="ARTD/PARP"/>
</dbReference>
<dbReference type="InterPro" id="IPR004102">
    <property type="entry name" value="Poly(ADP-ribose)pol_reg_dom"/>
</dbReference>
<keyword evidence="2" id="KW-0808">Transferase</keyword>
<feature type="domain" description="PARP alpha-helical" evidence="4">
    <location>
        <begin position="277"/>
        <end position="332"/>
    </location>
</feature>
<dbReference type="CDD" id="cd21407">
    <property type="entry name" value="1B_UPF1-like"/>
    <property type="match status" value="1"/>
</dbReference>
<dbReference type="AlphaFoldDB" id="A0A8S3RLT5"/>
<comment type="caution">
    <text evidence="5">The sequence shown here is derived from an EMBL/GenBank/DDBJ whole genome shotgun (WGS) entry which is preliminary data.</text>
</comment>
<keyword evidence="6" id="KW-1185">Reference proteome</keyword>
<keyword evidence="5" id="KW-0347">Helicase</keyword>
<keyword evidence="3" id="KW-0520">NAD</keyword>
<evidence type="ECO:0000259" key="4">
    <source>
        <dbReference type="PROSITE" id="PS51060"/>
    </source>
</evidence>
<evidence type="ECO:0000313" key="5">
    <source>
        <dbReference type="EMBL" id="CAG2210101.1"/>
    </source>
</evidence>
<dbReference type="GO" id="GO:0004386">
    <property type="term" value="F:helicase activity"/>
    <property type="evidence" value="ECO:0007669"/>
    <property type="project" value="UniProtKB-KW"/>
</dbReference>
<keyword evidence="5" id="KW-0067">ATP-binding</keyword>
<dbReference type="GO" id="GO:0005730">
    <property type="term" value="C:nucleolus"/>
    <property type="evidence" value="ECO:0007669"/>
    <property type="project" value="TreeGrafter"/>
</dbReference>
<dbReference type="Proteomes" id="UP000683360">
    <property type="component" value="Unassembled WGS sequence"/>
</dbReference>
<evidence type="ECO:0000256" key="1">
    <source>
        <dbReference type="ARBA" id="ARBA00022676"/>
    </source>
</evidence>
<evidence type="ECO:0000256" key="3">
    <source>
        <dbReference type="ARBA" id="ARBA00023027"/>
    </source>
</evidence>
<dbReference type="GO" id="GO:1990404">
    <property type="term" value="F:NAD+-protein mono-ADP-ribosyltransferase activity"/>
    <property type="evidence" value="ECO:0007669"/>
    <property type="project" value="TreeGrafter"/>
</dbReference>
<dbReference type="SUPFAM" id="SSF47587">
    <property type="entry name" value="Domain of poly(ADP-ribose) polymerase"/>
    <property type="match status" value="1"/>
</dbReference>
<dbReference type="GO" id="GO:0070212">
    <property type="term" value="P:protein poly-ADP-ribosylation"/>
    <property type="evidence" value="ECO:0007669"/>
    <property type="project" value="TreeGrafter"/>
</dbReference>
<organism evidence="5 6">
    <name type="scientific">Mytilus edulis</name>
    <name type="common">Blue mussel</name>
    <dbReference type="NCBI Taxonomy" id="6550"/>
    <lineage>
        <taxon>Eukaryota</taxon>
        <taxon>Metazoa</taxon>
        <taxon>Spiralia</taxon>
        <taxon>Lophotrochozoa</taxon>
        <taxon>Mollusca</taxon>
        <taxon>Bivalvia</taxon>
        <taxon>Autobranchia</taxon>
        <taxon>Pteriomorphia</taxon>
        <taxon>Mytilida</taxon>
        <taxon>Mytiloidea</taxon>
        <taxon>Mytilidae</taxon>
        <taxon>Mytilinae</taxon>
        <taxon>Mytilus</taxon>
    </lineage>
</organism>
<keyword evidence="5" id="KW-0547">Nucleotide-binding</keyword>
<dbReference type="GO" id="GO:0006302">
    <property type="term" value="P:double-strand break repair"/>
    <property type="evidence" value="ECO:0007669"/>
    <property type="project" value="TreeGrafter"/>
</dbReference>